<evidence type="ECO:0000256" key="5">
    <source>
        <dbReference type="SAM" id="Phobius"/>
    </source>
</evidence>
<dbReference type="Proteomes" id="UP001497525">
    <property type="component" value="Unassembled WGS sequence"/>
</dbReference>
<dbReference type="EMBL" id="CAXLJL010000523">
    <property type="protein sequence ID" value="CAL5138763.1"/>
    <property type="molecule type" value="Genomic_DNA"/>
</dbReference>
<dbReference type="SUPFAM" id="SSF52058">
    <property type="entry name" value="L domain-like"/>
    <property type="match status" value="1"/>
</dbReference>
<feature type="compositionally biased region" description="Basic and acidic residues" evidence="4">
    <location>
        <begin position="412"/>
        <end position="423"/>
    </location>
</feature>
<gene>
    <name evidence="8" type="ORF">CDAUBV1_LOCUS13571</name>
</gene>
<dbReference type="Gene3D" id="3.80.10.10">
    <property type="entry name" value="Ribonuclease Inhibitor"/>
    <property type="match status" value="1"/>
</dbReference>
<keyword evidence="5" id="KW-0812">Transmembrane</keyword>
<dbReference type="InterPro" id="IPR032675">
    <property type="entry name" value="LRR_dom_sf"/>
</dbReference>
<keyword evidence="5" id="KW-1133">Transmembrane helix</keyword>
<feature type="signal peptide" evidence="6">
    <location>
        <begin position="1"/>
        <end position="34"/>
    </location>
</feature>
<organism evidence="8 9">
    <name type="scientific">Calicophoron daubneyi</name>
    <name type="common">Rumen fluke</name>
    <name type="synonym">Paramphistomum daubneyi</name>
    <dbReference type="NCBI Taxonomy" id="300641"/>
    <lineage>
        <taxon>Eukaryota</taxon>
        <taxon>Metazoa</taxon>
        <taxon>Spiralia</taxon>
        <taxon>Lophotrochozoa</taxon>
        <taxon>Platyhelminthes</taxon>
        <taxon>Trematoda</taxon>
        <taxon>Digenea</taxon>
        <taxon>Plagiorchiida</taxon>
        <taxon>Pronocephalata</taxon>
        <taxon>Paramphistomoidea</taxon>
        <taxon>Paramphistomidae</taxon>
        <taxon>Calicophoron</taxon>
    </lineage>
</organism>
<reference evidence="8" key="1">
    <citation type="submission" date="2024-06" db="EMBL/GenBank/DDBJ databases">
        <authorList>
            <person name="Liu X."/>
            <person name="Lenzi L."/>
            <person name="Haldenby T S."/>
            <person name="Uol C."/>
        </authorList>
    </citation>
    <scope>NUCLEOTIDE SEQUENCE</scope>
</reference>
<keyword evidence="2 6" id="KW-0732">Signal</keyword>
<keyword evidence="5" id="KW-0472">Membrane</keyword>
<dbReference type="PANTHER" id="PTHR24366:SF96">
    <property type="entry name" value="LEUCINE RICH REPEAT CONTAINING 53"/>
    <property type="match status" value="1"/>
</dbReference>
<comment type="caution">
    <text evidence="8">The sequence shown here is derived from an EMBL/GenBank/DDBJ whole genome shotgun (WGS) entry which is preliminary data.</text>
</comment>
<dbReference type="InterPro" id="IPR000483">
    <property type="entry name" value="Cys-rich_flank_reg_C"/>
</dbReference>
<keyword evidence="1" id="KW-0433">Leucine-rich repeat</keyword>
<accession>A0AAV2TV40</accession>
<evidence type="ECO:0000256" key="1">
    <source>
        <dbReference type="ARBA" id="ARBA00022614"/>
    </source>
</evidence>
<protein>
    <recommendedName>
        <fullName evidence="7">LRRCT domain-containing protein</fullName>
    </recommendedName>
</protein>
<evidence type="ECO:0000256" key="6">
    <source>
        <dbReference type="SAM" id="SignalP"/>
    </source>
</evidence>
<evidence type="ECO:0000256" key="2">
    <source>
        <dbReference type="ARBA" id="ARBA00022729"/>
    </source>
</evidence>
<evidence type="ECO:0000259" key="7">
    <source>
        <dbReference type="SMART" id="SM00082"/>
    </source>
</evidence>
<sequence length="436" mass="49448">MHSLSFSTKMSSLFLVYSLFALTILLLRPHSVRTECIPFHSLISCMYRMPAARDFDAHHSDIDVIIKEYSGHFRSDRSENRYQSPISSLQIQKSEILSMEPQFFARYSANGLQHLILNSVRGDLRLDEQTLGGLESVLKSLQVSDHELTDIKYLPSMKSLKKLSLVSTRLSSLPARFDELLSHLDNLDLMNNSLTTLPWKALAERVQSPQLQHIRLALNPWHCDCSMKPLLGLGPDAIKRIVGLICATPIELKERPFNSLTLEEICPEPQEPEKPIQELPGIEMAKNEEPQEEKEKHFNNVYPAQGREEEKFTDSLLPPVKPRELSRDQSQVATAGGTMSTEVIAVIVAVVVVLVIVVLAVVVYKVRQRNYKRQRDGSKQPSQKSTSYCHVVAHEPSDRPMRPPVGATLPEYGRDAEHTERQPLAHGYNNYRDNRL</sequence>
<name>A0AAV2TV40_CALDB</name>
<dbReference type="SMART" id="SM00082">
    <property type="entry name" value="LRRCT"/>
    <property type="match status" value="1"/>
</dbReference>
<evidence type="ECO:0000256" key="3">
    <source>
        <dbReference type="ARBA" id="ARBA00022737"/>
    </source>
</evidence>
<dbReference type="AlphaFoldDB" id="A0AAV2TV40"/>
<feature type="transmembrane region" description="Helical" evidence="5">
    <location>
        <begin position="343"/>
        <end position="364"/>
    </location>
</feature>
<feature type="domain" description="LRRCT" evidence="7">
    <location>
        <begin position="219"/>
        <end position="267"/>
    </location>
</feature>
<feature type="chain" id="PRO_5043573306" description="LRRCT domain-containing protein" evidence="6">
    <location>
        <begin position="35"/>
        <end position="436"/>
    </location>
</feature>
<evidence type="ECO:0000313" key="8">
    <source>
        <dbReference type="EMBL" id="CAL5138763.1"/>
    </source>
</evidence>
<proteinExistence type="predicted"/>
<keyword evidence="3" id="KW-0677">Repeat</keyword>
<evidence type="ECO:0000256" key="4">
    <source>
        <dbReference type="SAM" id="MobiDB-lite"/>
    </source>
</evidence>
<feature type="region of interest" description="Disordered" evidence="4">
    <location>
        <begin position="393"/>
        <end position="436"/>
    </location>
</feature>
<dbReference type="PANTHER" id="PTHR24366">
    <property type="entry name" value="IG(IMMUNOGLOBULIN) AND LRR(LEUCINE RICH REPEAT) DOMAINS"/>
    <property type="match status" value="1"/>
</dbReference>
<evidence type="ECO:0000313" key="9">
    <source>
        <dbReference type="Proteomes" id="UP001497525"/>
    </source>
</evidence>